<keyword evidence="2" id="KW-1185">Reference proteome</keyword>
<evidence type="ECO:0000313" key="1">
    <source>
        <dbReference type="EMBL" id="QVI21697.1"/>
    </source>
</evidence>
<reference evidence="1 2" key="1">
    <citation type="submission" date="2021-04" db="EMBL/GenBank/DDBJ databases">
        <title>Nocardia tengchongensis.</title>
        <authorList>
            <person name="Zhuang k."/>
            <person name="Ran Y."/>
            <person name="Li W."/>
        </authorList>
    </citation>
    <scope>NUCLEOTIDE SEQUENCE [LARGE SCALE GENOMIC DNA]</scope>
    <source>
        <strain evidence="1 2">CFH S0057</strain>
    </source>
</reference>
<protein>
    <submittedName>
        <fullName evidence="1">Uncharacterized protein</fullName>
    </submittedName>
</protein>
<dbReference type="Proteomes" id="UP000683310">
    <property type="component" value="Chromosome"/>
</dbReference>
<dbReference type="EMBL" id="CP074371">
    <property type="protein sequence ID" value="QVI21697.1"/>
    <property type="molecule type" value="Genomic_DNA"/>
</dbReference>
<organism evidence="1 2">
    <name type="scientific">Nocardia tengchongensis</name>
    <dbReference type="NCBI Taxonomy" id="2055889"/>
    <lineage>
        <taxon>Bacteria</taxon>
        <taxon>Bacillati</taxon>
        <taxon>Actinomycetota</taxon>
        <taxon>Actinomycetes</taxon>
        <taxon>Mycobacteriales</taxon>
        <taxon>Nocardiaceae</taxon>
        <taxon>Nocardia</taxon>
    </lineage>
</organism>
<dbReference type="RefSeq" id="WP_213557798.1">
    <property type="nucleotide sequence ID" value="NZ_JBHZDI010000023.1"/>
</dbReference>
<proteinExistence type="predicted"/>
<accession>A0ABX8CP41</accession>
<gene>
    <name evidence="1" type="ORF">KHQ06_00420</name>
</gene>
<sequence length="148" mass="14810">MAAVAAVALTQGAGHASADITDTRVACLHGEAFDPCSQTVITVDTSDTNPVWITLNGTALAGSPFTPVHPFTPPSGGATVYAIQVSLDCIYTPLHVVVAQKDAAGTVTSQMSANYDPATSPGFTGSSQGGSARFAGSATGCHVISVIS</sequence>
<evidence type="ECO:0000313" key="2">
    <source>
        <dbReference type="Proteomes" id="UP000683310"/>
    </source>
</evidence>
<name>A0ABX8CP41_9NOCA</name>